<sequence>MSTVFTRLNSGWNAEPNAPEPYITRDGRTLFLGFFLNAFQYPQFNEEDKGILRFEGCSRYRLGPANDEGWYLGQCRFSRVAPAWGEFYELAGDLLLDRAPNDWIVLSEPTGKTRHFLFYLRDNTFECDAEGWSFSVFQNPALKPRSTP</sequence>
<reference evidence="2" key="1">
    <citation type="journal article" date="2019" name="Int. J. Syst. Evol. Microbiol.">
        <title>The Global Catalogue of Microorganisms (GCM) 10K type strain sequencing project: providing services to taxonomists for standard genome sequencing and annotation.</title>
        <authorList>
            <consortium name="The Broad Institute Genomics Platform"/>
            <consortium name="The Broad Institute Genome Sequencing Center for Infectious Disease"/>
            <person name="Wu L."/>
            <person name="Ma J."/>
        </authorList>
    </citation>
    <scope>NUCLEOTIDE SEQUENCE [LARGE SCALE GENOMIC DNA]</scope>
    <source>
        <strain evidence="2">CCUG 48884</strain>
    </source>
</reference>
<name>A0ABW3WCB4_9RHOO</name>
<evidence type="ECO:0000313" key="1">
    <source>
        <dbReference type="EMBL" id="MFD1262858.1"/>
    </source>
</evidence>
<keyword evidence="2" id="KW-1185">Reference proteome</keyword>
<gene>
    <name evidence="1" type="ORF">ACFQ4M_04625</name>
</gene>
<proteinExistence type="predicted"/>
<evidence type="ECO:0000313" key="2">
    <source>
        <dbReference type="Proteomes" id="UP001597158"/>
    </source>
</evidence>
<dbReference type="EMBL" id="JBHTMC010000008">
    <property type="protein sequence ID" value="MFD1262858.1"/>
    <property type="molecule type" value="Genomic_DNA"/>
</dbReference>
<organism evidence="1 2">
    <name type="scientific">Thauera mechernichensis</name>
    <dbReference type="NCBI Taxonomy" id="82788"/>
    <lineage>
        <taxon>Bacteria</taxon>
        <taxon>Pseudomonadati</taxon>
        <taxon>Pseudomonadota</taxon>
        <taxon>Betaproteobacteria</taxon>
        <taxon>Rhodocyclales</taxon>
        <taxon>Zoogloeaceae</taxon>
        <taxon>Thauera</taxon>
    </lineage>
</organism>
<dbReference type="Proteomes" id="UP001597158">
    <property type="component" value="Unassembled WGS sequence"/>
</dbReference>
<accession>A0ABW3WCB4</accession>
<dbReference type="RefSeq" id="WP_277834468.1">
    <property type="nucleotide sequence ID" value="NZ_JARQZE010000013.1"/>
</dbReference>
<protein>
    <submittedName>
        <fullName evidence="1">Uncharacterized protein</fullName>
    </submittedName>
</protein>
<comment type="caution">
    <text evidence="1">The sequence shown here is derived from an EMBL/GenBank/DDBJ whole genome shotgun (WGS) entry which is preliminary data.</text>
</comment>